<dbReference type="RefSeq" id="WP_021711137.1">
    <property type="nucleotide sequence ID" value="NZ_BAOB01000101.1"/>
</dbReference>
<protein>
    <recommendedName>
        <fullName evidence="2">Uncharacterized protein TP-0789 domain-containing protein</fullName>
    </recommendedName>
</protein>
<dbReference type="InterPro" id="IPR033399">
    <property type="entry name" value="TP_0789-like"/>
</dbReference>
<evidence type="ECO:0000256" key="1">
    <source>
        <dbReference type="SAM" id="SignalP"/>
    </source>
</evidence>
<dbReference type="Pfam" id="PF17131">
    <property type="entry name" value="LolA_like"/>
    <property type="match status" value="1"/>
</dbReference>
<organism evidence="3 4">
    <name type="scientific">Vibrio azureus NBRC 104587</name>
    <dbReference type="NCBI Taxonomy" id="1219077"/>
    <lineage>
        <taxon>Bacteria</taxon>
        <taxon>Pseudomonadati</taxon>
        <taxon>Pseudomonadota</taxon>
        <taxon>Gammaproteobacteria</taxon>
        <taxon>Vibrionales</taxon>
        <taxon>Vibrionaceae</taxon>
        <taxon>Vibrio</taxon>
    </lineage>
</organism>
<proteinExistence type="predicted"/>
<comment type="caution">
    <text evidence="3">The sequence shown here is derived from an EMBL/GenBank/DDBJ whole genome shotgun (WGS) entry which is preliminary data.</text>
</comment>
<dbReference type="OrthoDB" id="9803781at2"/>
<keyword evidence="1" id="KW-0732">Signal</keyword>
<sequence length="262" mass="30396">MNHNRCVIAFLTLVGWLALPLMSLAAPSALDIVSQAEANRDGFNDMRASVSMVLRNGAGDESNRLMRIDTIEQENDGDKVLITFLAPGDIKGTSLLNFTHKVDDDERWLYLPVLKRTKRIASKNKSGPFMGSEFSYEDLSSPEIEKYDYVFLREEMINGHDSFVIERLPKDPHTGYTRQEVWYDKAALRILQVRFYDRKNTLLKTQSNTGFELYKQEFWYPSKVAMINHQTKQETELHYQDIRVDQGLDVVNFHPTRLKRVR</sequence>
<gene>
    <name evidence="3" type="ORF">VAZ01S_073_00310</name>
</gene>
<evidence type="ECO:0000313" key="4">
    <source>
        <dbReference type="Proteomes" id="UP000016567"/>
    </source>
</evidence>
<dbReference type="CDD" id="cd16329">
    <property type="entry name" value="LolA_like"/>
    <property type="match status" value="1"/>
</dbReference>
<dbReference type="EMBL" id="BATL01000073">
    <property type="protein sequence ID" value="GAD77398.1"/>
    <property type="molecule type" value="Genomic_DNA"/>
</dbReference>
<evidence type="ECO:0000313" key="3">
    <source>
        <dbReference type="EMBL" id="GAD77398.1"/>
    </source>
</evidence>
<dbReference type="AlphaFoldDB" id="U3CGJ2"/>
<evidence type="ECO:0000259" key="2">
    <source>
        <dbReference type="Pfam" id="PF17131"/>
    </source>
</evidence>
<reference evidence="3 4" key="1">
    <citation type="submission" date="2013-09" db="EMBL/GenBank/DDBJ databases">
        <title>Whole genome shotgun sequence of Vibrio azureus NBRC 104587.</title>
        <authorList>
            <person name="Isaki S."/>
            <person name="Hosoyama A."/>
            <person name="Numata M."/>
            <person name="Hashimoto M."/>
            <person name="Hosoyama Y."/>
            <person name="Tsuchikane K."/>
            <person name="Noguchi M."/>
            <person name="Hirakata S."/>
            <person name="Ichikawa N."/>
            <person name="Ohji S."/>
            <person name="Yamazoe A."/>
            <person name="Fujita N."/>
        </authorList>
    </citation>
    <scope>NUCLEOTIDE SEQUENCE [LARGE SCALE GENOMIC DNA]</scope>
    <source>
        <strain evidence="3 4">NBRC 104587</strain>
    </source>
</reference>
<dbReference type="eggNOG" id="COG2834">
    <property type="taxonomic scope" value="Bacteria"/>
</dbReference>
<dbReference type="STRING" id="1219077.VAZ01S_073_00310"/>
<feature type="signal peptide" evidence="1">
    <location>
        <begin position="1"/>
        <end position="25"/>
    </location>
</feature>
<keyword evidence="4" id="KW-1185">Reference proteome</keyword>
<feature type="domain" description="Uncharacterized protein TP-0789" evidence="2">
    <location>
        <begin position="78"/>
        <end position="260"/>
    </location>
</feature>
<dbReference type="Proteomes" id="UP000016567">
    <property type="component" value="Unassembled WGS sequence"/>
</dbReference>
<feature type="chain" id="PRO_5004640871" description="Uncharacterized protein TP-0789 domain-containing protein" evidence="1">
    <location>
        <begin position="26"/>
        <end position="262"/>
    </location>
</feature>
<name>U3CGJ2_9VIBR</name>
<accession>U3CGJ2</accession>
<dbReference type="Gene3D" id="2.50.20.10">
    <property type="entry name" value="Lipoprotein localisation LolA/LolB/LppX"/>
    <property type="match status" value="1"/>
</dbReference>